<protein>
    <recommendedName>
        <fullName evidence="7">Asn/Gln amidotransferase domain-containing protein</fullName>
    </recommendedName>
</protein>
<evidence type="ECO:0000256" key="3">
    <source>
        <dbReference type="ARBA" id="ARBA00022840"/>
    </source>
</evidence>
<comment type="caution">
    <text evidence="8">The sequence shown here is derived from an EMBL/GenBank/DDBJ whole genome shotgun (WGS) entry which is preliminary data.</text>
</comment>
<keyword evidence="2" id="KW-0547">Nucleotide-binding</keyword>
<comment type="catalytic activity">
    <reaction evidence="6">
        <text>L-glutamyl-tRNA(Gln) + L-glutamine + ATP + H2O = L-glutaminyl-tRNA(Gln) + L-glutamate + ADP + phosphate + H(+)</text>
        <dbReference type="Rhea" id="RHEA:17521"/>
        <dbReference type="Rhea" id="RHEA-COMP:9681"/>
        <dbReference type="Rhea" id="RHEA-COMP:9684"/>
        <dbReference type="ChEBI" id="CHEBI:15377"/>
        <dbReference type="ChEBI" id="CHEBI:15378"/>
        <dbReference type="ChEBI" id="CHEBI:29985"/>
        <dbReference type="ChEBI" id="CHEBI:30616"/>
        <dbReference type="ChEBI" id="CHEBI:43474"/>
        <dbReference type="ChEBI" id="CHEBI:58359"/>
        <dbReference type="ChEBI" id="CHEBI:78520"/>
        <dbReference type="ChEBI" id="CHEBI:78521"/>
        <dbReference type="ChEBI" id="CHEBI:456216"/>
    </reaction>
</comment>
<dbReference type="EMBL" id="BARS01054074">
    <property type="protein sequence ID" value="GAG45341.1"/>
    <property type="molecule type" value="Genomic_DNA"/>
</dbReference>
<keyword evidence="4" id="KW-0648">Protein biosynthesis</keyword>
<feature type="non-terminal residue" evidence="8">
    <location>
        <position position="1"/>
    </location>
</feature>
<accession>X0ZA97</accession>
<evidence type="ECO:0000256" key="6">
    <source>
        <dbReference type="ARBA" id="ARBA00047913"/>
    </source>
</evidence>
<dbReference type="Gene3D" id="1.10.10.410">
    <property type="match status" value="1"/>
</dbReference>
<sequence length="57" mass="6066">REVVKQVIANNTGAIADYASGKQQALTFIVGQVMKATRGRANPGVVREIILQELGGK</sequence>
<proteinExistence type="predicted"/>
<dbReference type="SUPFAM" id="SSF89095">
    <property type="entry name" value="GatB/YqeY motif"/>
    <property type="match status" value="1"/>
</dbReference>
<dbReference type="InterPro" id="IPR023168">
    <property type="entry name" value="GatB_Yqey_C_2"/>
</dbReference>
<dbReference type="GO" id="GO:0005524">
    <property type="term" value="F:ATP binding"/>
    <property type="evidence" value="ECO:0007669"/>
    <property type="project" value="UniProtKB-KW"/>
</dbReference>
<dbReference type="GO" id="GO:0016884">
    <property type="term" value="F:carbon-nitrogen ligase activity, with glutamine as amido-N-donor"/>
    <property type="evidence" value="ECO:0007669"/>
    <property type="project" value="InterPro"/>
</dbReference>
<name>X0ZA97_9ZZZZ</name>
<evidence type="ECO:0000256" key="4">
    <source>
        <dbReference type="ARBA" id="ARBA00022917"/>
    </source>
</evidence>
<evidence type="ECO:0000256" key="2">
    <source>
        <dbReference type="ARBA" id="ARBA00022741"/>
    </source>
</evidence>
<comment type="catalytic activity">
    <reaction evidence="5">
        <text>L-aspartyl-tRNA(Asn) + L-glutamine + ATP + H2O = L-asparaginyl-tRNA(Asn) + L-glutamate + ADP + phosphate + 2 H(+)</text>
        <dbReference type="Rhea" id="RHEA:14513"/>
        <dbReference type="Rhea" id="RHEA-COMP:9674"/>
        <dbReference type="Rhea" id="RHEA-COMP:9677"/>
        <dbReference type="ChEBI" id="CHEBI:15377"/>
        <dbReference type="ChEBI" id="CHEBI:15378"/>
        <dbReference type="ChEBI" id="CHEBI:29985"/>
        <dbReference type="ChEBI" id="CHEBI:30616"/>
        <dbReference type="ChEBI" id="CHEBI:43474"/>
        <dbReference type="ChEBI" id="CHEBI:58359"/>
        <dbReference type="ChEBI" id="CHEBI:78515"/>
        <dbReference type="ChEBI" id="CHEBI:78516"/>
        <dbReference type="ChEBI" id="CHEBI:456216"/>
    </reaction>
</comment>
<keyword evidence="1" id="KW-0436">Ligase</keyword>
<evidence type="ECO:0000313" key="8">
    <source>
        <dbReference type="EMBL" id="GAG45341.1"/>
    </source>
</evidence>
<dbReference type="Pfam" id="PF02637">
    <property type="entry name" value="GatB_Yqey"/>
    <property type="match status" value="1"/>
</dbReference>
<dbReference type="FunFam" id="1.10.10.410:FF:000001">
    <property type="entry name" value="Aspartyl/glutamyl-tRNA(Asn/Gln) amidotransferase subunit B"/>
    <property type="match status" value="1"/>
</dbReference>
<dbReference type="GO" id="GO:0006412">
    <property type="term" value="P:translation"/>
    <property type="evidence" value="ECO:0007669"/>
    <property type="project" value="UniProtKB-KW"/>
</dbReference>
<organism evidence="8">
    <name type="scientific">marine sediment metagenome</name>
    <dbReference type="NCBI Taxonomy" id="412755"/>
    <lineage>
        <taxon>unclassified sequences</taxon>
        <taxon>metagenomes</taxon>
        <taxon>ecological metagenomes</taxon>
    </lineage>
</organism>
<evidence type="ECO:0000256" key="5">
    <source>
        <dbReference type="ARBA" id="ARBA00047380"/>
    </source>
</evidence>
<gene>
    <name evidence="8" type="ORF">S01H1_80125</name>
</gene>
<keyword evidence="3" id="KW-0067">ATP-binding</keyword>
<feature type="domain" description="Asn/Gln amidotransferase" evidence="7">
    <location>
        <begin position="2"/>
        <end position="54"/>
    </location>
</feature>
<reference evidence="8" key="1">
    <citation type="journal article" date="2014" name="Front. Microbiol.">
        <title>High frequency of phylogenetically diverse reductive dehalogenase-homologous genes in deep subseafloor sedimentary metagenomes.</title>
        <authorList>
            <person name="Kawai M."/>
            <person name="Futagami T."/>
            <person name="Toyoda A."/>
            <person name="Takaki Y."/>
            <person name="Nishi S."/>
            <person name="Hori S."/>
            <person name="Arai W."/>
            <person name="Tsubouchi T."/>
            <person name="Morono Y."/>
            <person name="Uchiyama I."/>
            <person name="Ito T."/>
            <person name="Fujiyama A."/>
            <person name="Inagaki F."/>
            <person name="Takami H."/>
        </authorList>
    </citation>
    <scope>NUCLEOTIDE SEQUENCE</scope>
    <source>
        <strain evidence="8">Expedition CK06-06</strain>
    </source>
</reference>
<dbReference type="InterPro" id="IPR018027">
    <property type="entry name" value="Asn/Gln_amidotransferase"/>
</dbReference>
<evidence type="ECO:0000256" key="1">
    <source>
        <dbReference type="ARBA" id="ARBA00022598"/>
    </source>
</evidence>
<dbReference type="AlphaFoldDB" id="X0ZA97"/>
<evidence type="ECO:0000259" key="7">
    <source>
        <dbReference type="Pfam" id="PF02637"/>
    </source>
</evidence>
<dbReference type="InterPro" id="IPR003789">
    <property type="entry name" value="Asn/Gln_tRNA_amidoTrase-B-like"/>
</dbReference>